<dbReference type="InterPro" id="IPR041588">
    <property type="entry name" value="Integrase_H2C2"/>
</dbReference>
<dbReference type="Gene3D" id="3.30.420.10">
    <property type="entry name" value="Ribonuclease H-like superfamily/Ribonuclease H"/>
    <property type="match status" value="1"/>
</dbReference>
<evidence type="ECO:0000259" key="2">
    <source>
        <dbReference type="PROSITE" id="PS50994"/>
    </source>
</evidence>
<dbReference type="PANTHER" id="PTHR37984">
    <property type="entry name" value="PROTEIN CBG26694"/>
    <property type="match status" value="1"/>
</dbReference>
<dbReference type="OrthoDB" id="125421at2759"/>
<dbReference type="InterPro" id="IPR036397">
    <property type="entry name" value="RNaseH_sf"/>
</dbReference>
<feature type="region of interest" description="Disordered" evidence="1">
    <location>
        <begin position="149"/>
        <end position="210"/>
    </location>
</feature>
<dbReference type="InterPro" id="IPR001584">
    <property type="entry name" value="Integrase_cat-core"/>
</dbReference>
<dbReference type="EMBL" id="BSXT01003962">
    <property type="protein sequence ID" value="GMF56323.1"/>
    <property type="molecule type" value="Genomic_DNA"/>
</dbReference>
<gene>
    <name evidence="3" type="ORF">Pfra01_002387800</name>
</gene>
<proteinExistence type="predicted"/>
<dbReference type="SUPFAM" id="SSF53098">
    <property type="entry name" value="Ribonuclease H-like"/>
    <property type="match status" value="1"/>
</dbReference>
<sequence>MHDHIMLLHNRSAQSPVVGKQHHLDLFGSVKVPQNRCISNFRLKRCETSFRSGQVPTGSKVFLAHLIEGHTVDREVLDEPTVIHRELVARFQSVRYLHVTQEYNASADSLAGETLAAKEAKTTLTEGSKSKLEQLNRIHDVIYGESSRETTKKRVRFADTPDEASGALPVEPEPPDRPNDASTESSHVENGENFPEAAERPPNAEDVVPLEVQEERRRRFGMAQDEELRWANLKLVLKGESSSLGYKAAQEAWKMADRFVLNDDGLLYSLGKNRPWGKNQMNETVPRLVVPTTMVQEVLQSCHDSLEGGHQGIVRTFHRVKVDYYWIGPYADVEKHVRSCPDYSSSKGRPQLRGYFPGNILAERSLQIVSMDFVIPLPKRFGAPSLVRHGRDPRFMSEVFQAFAEMMQSRSRATLSHWPQVNGHQERSVKTVMQSVRVYAEDPLQQDWDEIVEKLVFAINNSQDTTHHSERNPFYLVHGWDAQTTPKAMASS</sequence>
<organism evidence="3 4">
    <name type="scientific">Phytophthora fragariaefolia</name>
    <dbReference type="NCBI Taxonomy" id="1490495"/>
    <lineage>
        <taxon>Eukaryota</taxon>
        <taxon>Sar</taxon>
        <taxon>Stramenopiles</taxon>
        <taxon>Oomycota</taxon>
        <taxon>Peronosporomycetes</taxon>
        <taxon>Peronosporales</taxon>
        <taxon>Peronosporaceae</taxon>
        <taxon>Phytophthora</taxon>
    </lineage>
</organism>
<dbReference type="Proteomes" id="UP001165121">
    <property type="component" value="Unassembled WGS sequence"/>
</dbReference>
<dbReference type="InterPro" id="IPR050951">
    <property type="entry name" value="Retrovirus_Pol_polyprotein"/>
</dbReference>
<dbReference type="PROSITE" id="PS50994">
    <property type="entry name" value="INTEGRASE"/>
    <property type="match status" value="1"/>
</dbReference>
<protein>
    <submittedName>
        <fullName evidence="3">Unnamed protein product</fullName>
    </submittedName>
</protein>
<evidence type="ECO:0000313" key="4">
    <source>
        <dbReference type="Proteomes" id="UP001165121"/>
    </source>
</evidence>
<dbReference type="GO" id="GO:0015074">
    <property type="term" value="P:DNA integration"/>
    <property type="evidence" value="ECO:0007669"/>
    <property type="project" value="InterPro"/>
</dbReference>
<dbReference type="Gene3D" id="1.10.340.70">
    <property type="match status" value="1"/>
</dbReference>
<dbReference type="PANTHER" id="PTHR37984:SF5">
    <property type="entry name" value="PROTEIN NYNRIN-LIKE"/>
    <property type="match status" value="1"/>
</dbReference>
<dbReference type="Pfam" id="PF17921">
    <property type="entry name" value="Integrase_H2C2"/>
    <property type="match status" value="1"/>
</dbReference>
<comment type="caution">
    <text evidence="3">The sequence shown here is derived from an EMBL/GenBank/DDBJ whole genome shotgun (WGS) entry which is preliminary data.</text>
</comment>
<dbReference type="AlphaFoldDB" id="A0A9W6Y8X8"/>
<reference evidence="3" key="1">
    <citation type="submission" date="2023-04" db="EMBL/GenBank/DDBJ databases">
        <title>Phytophthora fragariaefolia NBRC 109709.</title>
        <authorList>
            <person name="Ichikawa N."/>
            <person name="Sato H."/>
            <person name="Tonouchi N."/>
        </authorList>
    </citation>
    <scope>NUCLEOTIDE SEQUENCE</scope>
    <source>
        <strain evidence="3">NBRC 109709</strain>
    </source>
</reference>
<feature type="compositionally biased region" description="Basic and acidic residues" evidence="1">
    <location>
        <begin position="149"/>
        <end position="159"/>
    </location>
</feature>
<accession>A0A9W6Y8X8</accession>
<dbReference type="GO" id="GO:0003676">
    <property type="term" value="F:nucleic acid binding"/>
    <property type="evidence" value="ECO:0007669"/>
    <property type="project" value="InterPro"/>
</dbReference>
<evidence type="ECO:0000256" key="1">
    <source>
        <dbReference type="SAM" id="MobiDB-lite"/>
    </source>
</evidence>
<evidence type="ECO:0000313" key="3">
    <source>
        <dbReference type="EMBL" id="GMF56323.1"/>
    </source>
</evidence>
<dbReference type="InterPro" id="IPR012337">
    <property type="entry name" value="RNaseH-like_sf"/>
</dbReference>
<dbReference type="FunFam" id="1.10.340.70:FF:000001">
    <property type="entry name" value="Retrovirus-related Pol polyprotein from transposon gypsy-like Protein"/>
    <property type="match status" value="1"/>
</dbReference>
<keyword evidence="4" id="KW-1185">Reference proteome</keyword>
<feature type="domain" description="Integrase catalytic" evidence="2">
    <location>
        <begin position="311"/>
        <end position="481"/>
    </location>
</feature>
<name>A0A9W6Y8X8_9STRA</name>